<dbReference type="InParanoid" id="A0A1Y1Y0Q8"/>
<proteinExistence type="predicted"/>
<feature type="region of interest" description="Disordered" evidence="1">
    <location>
        <begin position="220"/>
        <end position="255"/>
    </location>
</feature>
<keyword evidence="3" id="KW-1185">Reference proteome</keyword>
<dbReference type="EMBL" id="MCFE01000315">
    <property type="protein sequence ID" value="ORX91580.1"/>
    <property type="molecule type" value="Genomic_DNA"/>
</dbReference>
<feature type="compositionally biased region" description="Polar residues" evidence="1">
    <location>
        <begin position="231"/>
        <end position="254"/>
    </location>
</feature>
<evidence type="ECO:0000256" key="1">
    <source>
        <dbReference type="SAM" id="MobiDB-lite"/>
    </source>
</evidence>
<evidence type="ECO:0000313" key="2">
    <source>
        <dbReference type="EMBL" id="ORX91580.1"/>
    </source>
</evidence>
<dbReference type="Proteomes" id="UP000193498">
    <property type="component" value="Unassembled WGS sequence"/>
</dbReference>
<evidence type="ECO:0000313" key="3">
    <source>
        <dbReference type="Proteomes" id="UP000193498"/>
    </source>
</evidence>
<dbReference type="AlphaFoldDB" id="A0A1Y1Y0Q8"/>
<protein>
    <submittedName>
        <fullName evidence="2">Uncharacterized protein</fullName>
    </submittedName>
</protein>
<name>A0A1Y1Y0Q8_9FUNG</name>
<gene>
    <name evidence="2" type="ORF">K493DRAFT_378455</name>
</gene>
<organism evidence="2 3">
    <name type="scientific">Basidiobolus meristosporus CBS 931.73</name>
    <dbReference type="NCBI Taxonomy" id="1314790"/>
    <lineage>
        <taxon>Eukaryota</taxon>
        <taxon>Fungi</taxon>
        <taxon>Fungi incertae sedis</taxon>
        <taxon>Zoopagomycota</taxon>
        <taxon>Entomophthoromycotina</taxon>
        <taxon>Basidiobolomycetes</taxon>
        <taxon>Basidiobolales</taxon>
        <taxon>Basidiobolaceae</taxon>
        <taxon>Basidiobolus</taxon>
    </lineage>
</organism>
<accession>A0A1Y1Y0Q8</accession>
<sequence length="387" mass="43830">MFKGETLQGRILSVEDHMISPEPSGNLEISNKLLSRCSYGTCESNVKSIKYLEASKEPNRQADTYQTSNNTKDFLSIENGSTQNFDFGNQHASQFNPRLSSNDVRAYTYGRYPSVYEKLCIEIKFDEASHDFPVRPTFPATNIEDLYHKPEKPKVMIFGDVMEQQRRDEIYTAQYIPKENRFKYRASPTDSKTHSINALNSSETASIYQKSKTLLRKASGLFTEKPPSEGRTLSKSQSSISLREAARSSNSKNPVLNRKGSVSKFVGSMKVVVLVVLASTVSKHLTSFFCSTGSIMRYLKKSIIIHPLTLTRAVHNPTSLLSISIVPNFHRLFLFPSCVIKILHIQTACFPILSHLLLEDEFSRKYHPNHYNPTPLFYASFPNTLIC</sequence>
<reference evidence="2 3" key="1">
    <citation type="submission" date="2016-07" db="EMBL/GenBank/DDBJ databases">
        <title>Pervasive Adenine N6-methylation of Active Genes in Fungi.</title>
        <authorList>
            <consortium name="DOE Joint Genome Institute"/>
            <person name="Mondo S.J."/>
            <person name="Dannebaum R.O."/>
            <person name="Kuo R.C."/>
            <person name="Labutti K."/>
            <person name="Haridas S."/>
            <person name="Kuo A."/>
            <person name="Salamov A."/>
            <person name="Ahrendt S.R."/>
            <person name="Lipzen A."/>
            <person name="Sullivan W."/>
            <person name="Andreopoulos W.B."/>
            <person name="Clum A."/>
            <person name="Lindquist E."/>
            <person name="Daum C."/>
            <person name="Ramamoorthy G.K."/>
            <person name="Gryganskyi A."/>
            <person name="Culley D."/>
            <person name="Magnuson J.K."/>
            <person name="James T.Y."/>
            <person name="O'Malley M.A."/>
            <person name="Stajich J.E."/>
            <person name="Spatafora J.W."/>
            <person name="Visel A."/>
            <person name="Grigoriev I.V."/>
        </authorList>
    </citation>
    <scope>NUCLEOTIDE SEQUENCE [LARGE SCALE GENOMIC DNA]</scope>
    <source>
        <strain evidence="2 3">CBS 931.73</strain>
    </source>
</reference>
<comment type="caution">
    <text evidence="2">The sequence shown here is derived from an EMBL/GenBank/DDBJ whole genome shotgun (WGS) entry which is preliminary data.</text>
</comment>